<gene>
    <name evidence="14" type="primary">cpdB</name>
    <name evidence="14" type="ORF">GCM10011322_08910</name>
</gene>
<dbReference type="PROSITE" id="PS00786">
    <property type="entry name" value="5_NUCLEOTIDASE_2"/>
    <property type="match status" value="1"/>
</dbReference>
<dbReference type="InterPro" id="IPR006146">
    <property type="entry name" value="5'-Nucleotdase_CS"/>
</dbReference>
<evidence type="ECO:0000259" key="12">
    <source>
        <dbReference type="Pfam" id="PF00149"/>
    </source>
</evidence>
<comment type="catalytic activity">
    <reaction evidence="1">
        <text>a ribonucleoside 3'-phosphate + H2O = a ribonucleoside + phosphate</text>
        <dbReference type="Rhea" id="RHEA:10144"/>
        <dbReference type="ChEBI" id="CHEBI:13197"/>
        <dbReference type="ChEBI" id="CHEBI:15377"/>
        <dbReference type="ChEBI" id="CHEBI:18254"/>
        <dbReference type="ChEBI" id="CHEBI:43474"/>
        <dbReference type="EC" id="3.1.3.6"/>
    </reaction>
</comment>
<dbReference type="CDD" id="cd07410">
    <property type="entry name" value="MPP_CpdB_N"/>
    <property type="match status" value="1"/>
</dbReference>
<evidence type="ECO:0000259" key="13">
    <source>
        <dbReference type="Pfam" id="PF02872"/>
    </source>
</evidence>
<dbReference type="InterPro" id="IPR004843">
    <property type="entry name" value="Calcineurin-like_PHP"/>
</dbReference>
<dbReference type="NCBIfam" id="NF006938">
    <property type="entry name" value="PRK09420.1"/>
    <property type="match status" value="1"/>
</dbReference>
<dbReference type="AlphaFoldDB" id="A0A917Q6V4"/>
<evidence type="ECO:0000256" key="8">
    <source>
        <dbReference type="ARBA" id="ARBA00022741"/>
    </source>
</evidence>
<comment type="catalytic activity">
    <reaction evidence="2">
        <text>a nucleoside 2',3'-cyclic phosphate + H2O = a nucleoside 3'-phosphate + H(+)</text>
        <dbReference type="Rhea" id="RHEA:19621"/>
        <dbReference type="ChEBI" id="CHEBI:15377"/>
        <dbReference type="ChEBI" id="CHEBI:15378"/>
        <dbReference type="ChEBI" id="CHEBI:66949"/>
        <dbReference type="ChEBI" id="CHEBI:66954"/>
        <dbReference type="EC" id="3.1.4.16"/>
    </reaction>
</comment>
<evidence type="ECO:0000256" key="2">
    <source>
        <dbReference type="ARBA" id="ARBA00001730"/>
    </source>
</evidence>
<dbReference type="Pfam" id="PF00149">
    <property type="entry name" value="Metallophos"/>
    <property type="match status" value="1"/>
</dbReference>
<comment type="similarity">
    <text evidence="5 11">Belongs to the 5'-nucleotidase family.</text>
</comment>
<evidence type="ECO:0000313" key="15">
    <source>
        <dbReference type="Proteomes" id="UP000600449"/>
    </source>
</evidence>
<comment type="caution">
    <text evidence="14">The sequence shown here is derived from an EMBL/GenBank/DDBJ whole genome shotgun (WGS) entry which is preliminary data.</text>
</comment>
<dbReference type="SUPFAM" id="SSF55816">
    <property type="entry name" value="5'-nucleotidase (syn. UDP-sugar hydrolase), C-terminal domain"/>
    <property type="match status" value="1"/>
</dbReference>
<evidence type="ECO:0000256" key="5">
    <source>
        <dbReference type="ARBA" id="ARBA00006654"/>
    </source>
</evidence>
<dbReference type="Gene3D" id="3.60.21.10">
    <property type="match status" value="1"/>
</dbReference>
<keyword evidence="8 11" id="KW-0547">Nucleotide-binding</keyword>
<evidence type="ECO:0000256" key="7">
    <source>
        <dbReference type="ARBA" id="ARBA00022729"/>
    </source>
</evidence>
<evidence type="ECO:0000256" key="3">
    <source>
        <dbReference type="ARBA" id="ARBA00001968"/>
    </source>
</evidence>
<keyword evidence="15" id="KW-1185">Reference proteome</keyword>
<dbReference type="InterPro" id="IPR036907">
    <property type="entry name" value="5'-Nucleotdase_C_sf"/>
</dbReference>
<reference evidence="14 15" key="1">
    <citation type="journal article" date="2014" name="Int. J. Syst. Evol. Microbiol.">
        <title>Complete genome sequence of Corynebacterium casei LMG S-19264T (=DSM 44701T), isolated from a smear-ripened cheese.</title>
        <authorList>
            <consortium name="US DOE Joint Genome Institute (JGI-PGF)"/>
            <person name="Walter F."/>
            <person name="Albersmeier A."/>
            <person name="Kalinowski J."/>
            <person name="Ruckert C."/>
        </authorList>
    </citation>
    <scope>NUCLEOTIDE SEQUENCE [LARGE SCALE GENOMIC DNA]</scope>
    <source>
        <strain evidence="14 15">CGMCC 1.9161</strain>
    </source>
</reference>
<proteinExistence type="inferred from homology"/>
<dbReference type="GO" id="GO:0046872">
    <property type="term" value="F:metal ion binding"/>
    <property type="evidence" value="ECO:0007669"/>
    <property type="project" value="UniProtKB-KW"/>
</dbReference>
<dbReference type="PANTHER" id="PTHR11575:SF6">
    <property type="entry name" value="2',3'-CYCLIC-NUCLEOTIDE 2'-PHOSPHODIESTERASE_3'-NUCLEOTIDASE"/>
    <property type="match status" value="1"/>
</dbReference>
<comment type="subcellular location">
    <subcellularLocation>
        <location evidence="4">Cell envelope</location>
    </subcellularLocation>
</comment>
<dbReference type="GO" id="GO:0008254">
    <property type="term" value="F:3'-nucleotidase activity"/>
    <property type="evidence" value="ECO:0007669"/>
    <property type="project" value="UniProtKB-EC"/>
</dbReference>
<dbReference type="InterPro" id="IPR029052">
    <property type="entry name" value="Metallo-depent_PP-like"/>
</dbReference>
<dbReference type="InterPro" id="IPR006311">
    <property type="entry name" value="TAT_signal"/>
</dbReference>
<dbReference type="Pfam" id="PF02872">
    <property type="entry name" value="5_nucleotid_C"/>
    <property type="match status" value="1"/>
</dbReference>
<keyword evidence="6" id="KW-0479">Metal-binding</keyword>
<dbReference type="InterPro" id="IPR041827">
    <property type="entry name" value="CpdB_N"/>
</dbReference>
<dbReference type="InterPro" id="IPR019546">
    <property type="entry name" value="TAT_signal_bac_arc"/>
</dbReference>
<evidence type="ECO:0000256" key="11">
    <source>
        <dbReference type="RuleBase" id="RU362119"/>
    </source>
</evidence>
<keyword evidence="10" id="KW-0511">Multifunctional enzyme</keyword>
<protein>
    <submittedName>
        <fullName evidence="14">2',3'-cyclic-nucleotide 2'-phosphodiesterase</fullName>
    </submittedName>
</protein>
<comment type="cofactor">
    <cofactor evidence="3">
        <name>a divalent metal cation</name>
        <dbReference type="ChEBI" id="CHEBI:60240"/>
    </cofactor>
</comment>
<keyword evidence="9 11" id="KW-0378">Hydrolase</keyword>
<sequence>MDFFSDRSSIRHDSGATLARQAARTNDAAPETKLMTRTPLLTRRSFLAGAAATTGALATMHPFSLRAQANTAHLRVMETTDLHVHVFPYDYYADKPVDTLGLSRTAAHFRAIRAEATNAILVDNGDFLQGNPMGDYIAYERGMKAGDTHPIVAAMNVLGYDAGTLGNHEFNYGLSFLESTLAGANFPVVCANVASGALASDPRADRTFVKPYVILDRTVTDGAGVAHPIKIGLIGFVPPQIMNWDKRHLEGNVAARDIVQAARAYVPQMREEGAQIVIALSHSGIDPSAGDGAENAALLLAGIEGIDALVLGHQHLVFPGESFVDMAGVDAGAGTLRGKPAAMGGFWGSHLGVLDLMLERTADGWRIAASTSEARPISKRNEDRSITALVSDEADVLAAAQAEHEATLAYVRRPVGETAAPLHSYFALVADDPSVQVVSQAQTWYIAQMMQGTEWEGLPILSAAAPFKAGGRGGPEYYTDVPVGPVAIKNVADLYLYPNTVRAIVVEGATVKEWLEMSAGMFNQVAPGEADQVLINPDFPSYNFDVIDGVTYEIDLTEPAKYDAKGEVVNPDAARIVNLAFEGRPVDPAERFVVATNNYRAGGGGNFPGVTEDKVVFVGPDTNRDVLVRYIVEQGTIDPRADANWRFAPVPGATVLFDTGPKARDLVAEVTGVAIEPAGDGENGFARFRITL</sequence>
<evidence type="ECO:0000256" key="10">
    <source>
        <dbReference type="ARBA" id="ARBA00023268"/>
    </source>
</evidence>
<dbReference type="SUPFAM" id="SSF56300">
    <property type="entry name" value="Metallo-dependent phosphatases"/>
    <property type="match status" value="1"/>
</dbReference>
<dbReference type="PRINTS" id="PR01607">
    <property type="entry name" value="APYRASEFAMLY"/>
</dbReference>
<dbReference type="NCBIfam" id="TIGR01409">
    <property type="entry name" value="TAT_signal_seq"/>
    <property type="match status" value="1"/>
</dbReference>
<evidence type="ECO:0000256" key="9">
    <source>
        <dbReference type="ARBA" id="ARBA00022801"/>
    </source>
</evidence>
<evidence type="ECO:0000256" key="6">
    <source>
        <dbReference type="ARBA" id="ARBA00022723"/>
    </source>
</evidence>
<evidence type="ECO:0000256" key="1">
    <source>
        <dbReference type="ARBA" id="ARBA00000527"/>
    </source>
</evidence>
<dbReference type="EMBL" id="BMMF01000002">
    <property type="protein sequence ID" value="GGK24476.1"/>
    <property type="molecule type" value="Genomic_DNA"/>
</dbReference>
<dbReference type="InterPro" id="IPR006179">
    <property type="entry name" value="5_nucleotidase/apyrase"/>
</dbReference>
<dbReference type="GO" id="GO:0008663">
    <property type="term" value="F:2',3'-cyclic-nucleotide 2'-phosphodiesterase activity"/>
    <property type="evidence" value="ECO:0007669"/>
    <property type="project" value="UniProtKB-EC"/>
</dbReference>
<dbReference type="GO" id="GO:0030288">
    <property type="term" value="C:outer membrane-bounded periplasmic space"/>
    <property type="evidence" value="ECO:0007669"/>
    <property type="project" value="TreeGrafter"/>
</dbReference>
<organism evidence="14 15">
    <name type="scientific">Salinarimonas ramus</name>
    <dbReference type="NCBI Taxonomy" id="690164"/>
    <lineage>
        <taxon>Bacteria</taxon>
        <taxon>Pseudomonadati</taxon>
        <taxon>Pseudomonadota</taxon>
        <taxon>Alphaproteobacteria</taxon>
        <taxon>Hyphomicrobiales</taxon>
        <taxon>Salinarimonadaceae</taxon>
        <taxon>Salinarimonas</taxon>
    </lineage>
</organism>
<dbReference type="GO" id="GO:0000166">
    <property type="term" value="F:nucleotide binding"/>
    <property type="evidence" value="ECO:0007669"/>
    <property type="project" value="UniProtKB-KW"/>
</dbReference>
<dbReference type="PANTHER" id="PTHR11575">
    <property type="entry name" value="5'-NUCLEOTIDASE-RELATED"/>
    <property type="match status" value="1"/>
</dbReference>
<evidence type="ECO:0000313" key="14">
    <source>
        <dbReference type="EMBL" id="GGK24476.1"/>
    </source>
</evidence>
<feature type="domain" description="5'-Nucleotidase C-terminal" evidence="13">
    <location>
        <begin position="479"/>
        <end position="610"/>
    </location>
</feature>
<dbReference type="InterPro" id="IPR008334">
    <property type="entry name" value="5'-Nucleotdase_C"/>
</dbReference>
<dbReference type="PROSITE" id="PS51318">
    <property type="entry name" value="TAT"/>
    <property type="match status" value="1"/>
</dbReference>
<dbReference type="GO" id="GO:0009166">
    <property type="term" value="P:nucleotide catabolic process"/>
    <property type="evidence" value="ECO:0007669"/>
    <property type="project" value="InterPro"/>
</dbReference>
<evidence type="ECO:0000256" key="4">
    <source>
        <dbReference type="ARBA" id="ARBA00004196"/>
    </source>
</evidence>
<dbReference type="Gene3D" id="3.90.780.10">
    <property type="entry name" value="5'-Nucleotidase, C-terminal domain"/>
    <property type="match status" value="1"/>
</dbReference>
<feature type="domain" description="Calcineurin-like phosphoesterase" evidence="12">
    <location>
        <begin position="74"/>
        <end position="315"/>
    </location>
</feature>
<name>A0A917Q6V4_9HYPH</name>
<dbReference type="Proteomes" id="UP000600449">
    <property type="component" value="Unassembled WGS sequence"/>
</dbReference>
<keyword evidence="7" id="KW-0732">Signal</keyword>
<accession>A0A917Q6V4</accession>